<evidence type="ECO:0000256" key="4">
    <source>
        <dbReference type="ARBA" id="ARBA00022679"/>
    </source>
</evidence>
<name>A0A8H6BNU2_DEKBR</name>
<keyword evidence="7" id="KW-0067">ATP-binding</keyword>
<feature type="domain" description="Response regulatory" evidence="13">
    <location>
        <begin position="1557"/>
        <end position="1671"/>
    </location>
</feature>
<dbReference type="GO" id="GO:0006950">
    <property type="term" value="P:response to stress"/>
    <property type="evidence" value="ECO:0007669"/>
    <property type="project" value="UniProtKB-ARBA"/>
</dbReference>
<dbReference type="Gene3D" id="3.40.50.2300">
    <property type="match status" value="1"/>
</dbReference>
<evidence type="ECO:0000256" key="1">
    <source>
        <dbReference type="ARBA" id="ARBA00012513"/>
    </source>
</evidence>
<feature type="compositionally biased region" description="Acidic residues" evidence="11">
    <location>
        <begin position="1266"/>
        <end position="1275"/>
    </location>
</feature>
<dbReference type="SMART" id="SM00220">
    <property type="entry name" value="S_TKc"/>
    <property type="match status" value="1"/>
</dbReference>
<dbReference type="GO" id="GO:0036180">
    <property type="term" value="P:filamentous growth of a population of unicellular organisms in response to biotic stimulus"/>
    <property type="evidence" value="ECO:0007669"/>
    <property type="project" value="UniProtKB-ARBA"/>
</dbReference>
<accession>A0A8H6BNU2</accession>
<proteinExistence type="predicted"/>
<feature type="region of interest" description="Disordered" evidence="11">
    <location>
        <begin position="1020"/>
        <end position="1048"/>
    </location>
</feature>
<dbReference type="PROSITE" id="PS50110">
    <property type="entry name" value="RESPONSE_REGULATORY"/>
    <property type="match status" value="1"/>
</dbReference>
<dbReference type="GO" id="GO:0000160">
    <property type="term" value="P:phosphorelay signal transduction system"/>
    <property type="evidence" value="ECO:0007669"/>
    <property type="project" value="InterPro"/>
</dbReference>
<feature type="compositionally biased region" description="Basic and acidic residues" evidence="11">
    <location>
        <begin position="202"/>
        <end position="238"/>
    </location>
</feature>
<dbReference type="GO" id="GO:1901992">
    <property type="term" value="P:positive regulation of mitotic cell cycle phase transition"/>
    <property type="evidence" value="ECO:0007669"/>
    <property type="project" value="UniProtKB-ARBA"/>
</dbReference>
<keyword evidence="6" id="KW-0418">Kinase</keyword>
<comment type="caution">
    <text evidence="10">Lacks conserved residue(s) required for the propagation of feature annotation.</text>
</comment>
<sequence>MQKLHLKSPFKTSGRHHGHRSKEPSPLQRDASPSSNTVVTKISSSSSITGGYTDRSSRSVSPCHSSPNLSSASGGNNSRSIFRELQSSDDESNGGGLDVDDMSRDFSRLNRSQSELREASASNPALVLELNLDCEVRFISRSWKHIVGTDISKIVRKPIGKIIVGTDEDKQVFQKATGIMMKDDESYRVRFVVQTNLDGGKEYEADEKNEKNEDEKNKDEKNEKEYEKHKNEYEKEDREDLEDDDEQYVDASAEISTSSSLRAGFKEPIVGWQSPGSEQTSSAGYGSLAESTMCAATSAVSSSSEDDSVSIKSSSSTITTDGGAIELEAQGILISDPRTGRPTHSMWIVKPWIALKEVNLEMPDDLVWTLGFGANLLESYLVHLNDIGVIDEERVPPPPVQLCRICEQNVPDWWLERHTELCALEHRVEDSVYLGQEALQEHRNALGRIYTSMITRRDPVGGPVGSGGSTKAPPAAPPTAPPIEYRGLVVSQPARGGLPGSSQNQALQTLRSLLQMLKYSDEALQVNTGEVRAGGAAGNPRISYSPDSTRHLHRLGQLDLGVSGNAAVQRMIEDTVELSREKLDSIVRLAHVQQSVDRITRETDGMVLQVIQSTILKIKDQVFGYSGSDVDEDSDVSSESMQRVGSGRMQAPVAIRSPQPRLPSRLASSGSFAGTGRAPIYSYMESSQGPGGVGVAGSGMGGASTPVISIYGENPGEATRGPGTGYLSPRRPLSPSSSIPLSSIQRNSKGSVNGVLSRAVSPFSSPLPVGVESGEKKSLGDRETPILQNFPLSPLIVPQQPKQTPPSIRDYEVVKPISKGAFGSVFLVRRKLTREYYAMKVLAKTDMIAKNQVTNVKAERAIMMAQTDCPYVVQLVASFQSTNFLYLVMEYMNGGDLATLLKNMGTMPDGWARRYIAEVIVGVDYLHRNGVVHRDLKPDNLLIDHSGHVKLTDFGLSRMGLVRRQKGRYCSSSNSSSGSIRCSSPAASGEQHSDDRRSLGSVSSLEELRSPVGSIKLAHATHGSRGSSYSSGSSLATPTSEIDTWHQRKSSNSSLAAAVTLAAASAASANPTKKTNTQTLLVFNGKDLPSLRPPEITNYALFDPEQSAKSRRFVGTPDYLAPETVAGRGQDQVSDWWSVGCILFEFLFGYPPFNADKPETVFENILNGQIQWPRLDQAQFTTYCTDEARDLIQSLLVKDPAHRLGAHGSAEIMDHPYFRGLNWGSLFEDDASFVPNTDTPDSTEYFDSRGAKMISLEKEMRGSEAGCEENADSDDDPHSSPLLGARMPVLRHKSSVSSVLSQGVVGDYSVHRGSLIGEVANVKRSDSVASSMESPLRQSFSKNPVQMRLTGKRERRNSRLKDASSSSEFGSFQFRNLALLEKQNKDVVNRLKTEHLERRSSMSSMGSSDSYSLNLNLNSPSVSSASGAITPISKCPPGAVGSLSPRVMKSPAANLNGTPISALKLQQQQRQLHGVHHSSGFLLDSPDSSSALRSVAKSVGTHTDRSSSLSDNEEKASIIAKVMRRRSRRRLTNRSGSSSGMTAGSSDSFKKLFSALDVLLCEPIPIYRYAIENDLRKLNCNVVAVSSGSELVKRGTSGVQFDLIFTSTKLSKLDAGDLVKLIRHTPCANSDTRVIAFTPSCHDIVIGGVFNDVIEYPITTEKIKSAVEDYRRHMKFEEEAIVTDTE</sequence>
<reference evidence="14 15" key="1">
    <citation type="journal article" date="2020" name="Appl. Microbiol. Biotechnol.">
        <title>Targeted gene deletion in Brettanomyces bruxellensis with an expression-free CRISPR-Cas9 system.</title>
        <authorList>
            <person name="Varela C."/>
            <person name="Bartel C."/>
            <person name="Onetto C."/>
            <person name="Borneman A."/>
        </authorList>
    </citation>
    <scope>NUCLEOTIDE SEQUENCE [LARGE SCALE GENOMIC DNA]</scope>
    <source>
        <strain evidence="14 15">AWRI1613</strain>
    </source>
</reference>
<evidence type="ECO:0000259" key="13">
    <source>
        <dbReference type="PROSITE" id="PS50110"/>
    </source>
</evidence>
<keyword evidence="2" id="KW-0723">Serine/threonine-protein kinase</keyword>
<comment type="catalytic activity">
    <reaction evidence="8">
        <text>L-threonyl-[protein] + ATP = O-phospho-L-threonyl-[protein] + ADP + H(+)</text>
        <dbReference type="Rhea" id="RHEA:46608"/>
        <dbReference type="Rhea" id="RHEA-COMP:11060"/>
        <dbReference type="Rhea" id="RHEA-COMP:11605"/>
        <dbReference type="ChEBI" id="CHEBI:15378"/>
        <dbReference type="ChEBI" id="CHEBI:30013"/>
        <dbReference type="ChEBI" id="CHEBI:30616"/>
        <dbReference type="ChEBI" id="CHEBI:61977"/>
        <dbReference type="ChEBI" id="CHEBI:456216"/>
        <dbReference type="EC" id="2.7.11.1"/>
    </reaction>
</comment>
<evidence type="ECO:0000256" key="11">
    <source>
        <dbReference type="SAM" id="MobiDB-lite"/>
    </source>
</evidence>
<gene>
    <name evidence="14" type="ORF">HII12_001051</name>
</gene>
<dbReference type="SUPFAM" id="SSF52172">
    <property type="entry name" value="CheY-like"/>
    <property type="match status" value="1"/>
</dbReference>
<dbReference type="FunFam" id="3.30.200.20:FF:001008">
    <property type="entry name" value="Serine/threonine-protein kinase cek1"/>
    <property type="match status" value="1"/>
</dbReference>
<feature type="compositionally biased region" description="Low complexity" evidence="11">
    <location>
        <begin position="1533"/>
        <end position="1545"/>
    </location>
</feature>
<dbReference type="GO" id="GO:0005524">
    <property type="term" value="F:ATP binding"/>
    <property type="evidence" value="ECO:0007669"/>
    <property type="project" value="UniProtKB-KW"/>
</dbReference>
<feature type="region of interest" description="Disordered" evidence="11">
    <location>
        <begin position="1"/>
        <end position="79"/>
    </location>
</feature>
<evidence type="ECO:0000256" key="8">
    <source>
        <dbReference type="ARBA" id="ARBA00047899"/>
    </source>
</evidence>
<evidence type="ECO:0000259" key="12">
    <source>
        <dbReference type="PROSITE" id="PS50011"/>
    </source>
</evidence>
<evidence type="ECO:0000313" key="14">
    <source>
        <dbReference type="EMBL" id="KAF6014998.1"/>
    </source>
</evidence>
<dbReference type="InterPro" id="IPR050236">
    <property type="entry name" value="Ser_Thr_kinase_AGC"/>
</dbReference>
<dbReference type="GO" id="GO:0005634">
    <property type="term" value="C:nucleus"/>
    <property type="evidence" value="ECO:0007669"/>
    <property type="project" value="TreeGrafter"/>
</dbReference>
<comment type="caution">
    <text evidence="14">The sequence shown here is derived from an EMBL/GenBank/DDBJ whole genome shotgun (WGS) entry which is preliminary data.</text>
</comment>
<protein>
    <recommendedName>
        <fullName evidence="1">non-specific serine/threonine protein kinase</fullName>
        <ecNumber evidence="1">2.7.11.1</ecNumber>
    </recommendedName>
</protein>
<feature type="compositionally biased region" description="Polar residues" evidence="11">
    <location>
        <begin position="68"/>
        <end position="79"/>
    </location>
</feature>
<evidence type="ECO:0000256" key="7">
    <source>
        <dbReference type="ARBA" id="ARBA00022840"/>
    </source>
</evidence>
<feature type="compositionally biased region" description="Low complexity" evidence="11">
    <location>
        <begin position="1023"/>
        <end position="1034"/>
    </location>
</feature>
<dbReference type="EC" id="2.7.11.1" evidence="1"/>
<comment type="catalytic activity">
    <reaction evidence="9">
        <text>L-seryl-[protein] + ATP = O-phospho-L-seryl-[protein] + ADP + H(+)</text>
        <dbReference type="Rhea" id="RHEA:17989"/>
        <dbReference type="Rhea" id="RHEA-COMP:9863"/>
        <dbReference type="Rhea" id="RHEA-COMP:11604"/>
        <dbReference type="ChEBI" id="CHEBI:15378"/>
        <dbReference type="ChEBI" id="CHEBI:29999"/>
        <dbReference type="ChEBI" id="CHEBI:30616"/>
        <dbReference type="ChEBI" id="CHEBI:83421"/>
        <dbReference type="ChEBI" id="CHEBI:456216"/>
        <dbReference type="EC" id="2.7.11.1"/>
    </reaction>
</comment>
<feature type="domain" description="Protein kinase" evidence="12">
    <location>
        <begin position="811"/>
        <end position="1218"/>
    </location>
</feature>
<feature type="compositionally biased region" description="Basic residues" evidence="11">
    <location>
        <begin position="1"/>
        <end position="20"/>
    </location>
</feature>
<evidence type="ECO:0000313" key="15">
    <source>
        <dbReference type="Proteomes" id="UP000568158"/>
    </source>
</evidence>
<feature type="compositionally biased region" description="Polar residues" evidence="11">
    <location>
        <begin position="1327"/>
        <end position="1344"/>
    </location>
</feature>
<evidence type="ECO:0000256" key="3">
    <source>
        <dbReference type="ARBA" id="ARBA00022553"/>
    </source>
</evidence>
<dbReference type="Gene3D" id="1.10.510.10">
    <property type="entry name" value="Transferase(Phosphotransferase) domain 1"/>
    <property type="match status" value="2"/>
</dbReference>
<feature type="region of interest" description="Disordered" evidence="11">
    <location>
        <begin position="707"/>
        <end position="747"/>
    </location>
</feature>
<dbReference type="GO" id="GO:0005737">
    <property type="term" value="C:cytoplasm"/>
    <property type="evidence" value="ECO:0007669"/>
    <property type="project" value="TreeGrafter"/>
</dbReference>
<dbReference type="Pfam" id="PF00069">
    <property type="entry name" value="Pkinase"/>
    <property type="match status" value="2"/>
</dbReference>
<dbReference type="CDD" id="cd05579">
    <property type="entry name" value="STKc_MAST_like"/>
    <property type="match status" value="1"/>
</dbReference>
<evidence type="ECO:0000256" key="10">
    <source>
        <dbReference type="PROSITE-ProRule" id="PRU00169"/>
    </source>
</evidence>
<feature type="region of interest" description="Disordered" evidence="11">
    <location>
        <begin position="1493"/>
        <end position="1545"/>
    </location>
</feature>
<evidence type="ECO:0000256" key="9">
    <source>
        <dbReference type="ARBA" id="ARBA00048679"/>
    </source>
</evidence>
<dbReference type="GO" id="GO:1900445">
    <property type="term" value="P:positive regulation of filamentous growth of a population of unicellular organisms in response to biotic stimulus"/>
    <property type="evidence" value="ECO:0007669"/>
    <property type="project" value="UniProtKB-ARBA"/>
</dbReference>
<keyword evidence="5" id="KW-0547">Nucleotide-binding</keyword>
<feature type="region of interest" description="Disordered" evidence="11">
    <location>
        <begin position="968"/>
        <end position="1003"/>
    </location>
</feature>
<dbReference type="PANTHER" id="PTHR24356">
    <property type="entry name" value="SERINE/THREONINE-PROTEIN KINASE"/>
    <property type="match status" value="1"/>
</dbReference>
<evidence type="ECO:0000256" key="5">
    <source>
        <dbReference type="ARBA" id="ARBA00022741"/>
    </source>
</evidence>
<dbReference type="PANTHER" id="PTHR24356:SF1">
    <property type="entry name" value="SERINE_THREONINE-PROTEIN KINASE GREATWALL"/>
    <property type="match status" value="1"/>
</dbReference>
<feature type="region of interest" description="Disordered" evidence="11">
    <location>
        <begin position="1324"/>
        <end position="1365"/>
    </location>
</feature>
<dbReference type="SUPFAM" id="SSF56112">
    <property type="entry name" value="Protein kinase-like (PK-like)"/>
    <property type="match status" value="1"/>
</dbReference>
<dbReference type="InterPro" id="IPR008271">
    <property type="entry name" value="Ser/Thr_kinase_AS"/>
</dbReference>
<dbReference type="GO" id="GO:0004674">
    <property type="term" value="F:protein serine/threonine kinase activity"/>
    <property type="evidence" value="ECO:0007669"/>
    <property type="project" value="UniProtKB-KW"/>
</dbReference>
<feature type="region of interest" description="Disordered" evidence="11">
    <location>
        <begin position="202"/>
        <end position="255"/>
    </location>
</feature>
<feature type="region of interest" description="Disordered" evidence="11">
    <location>
        <begin position="457"/>
        <end position="479"/>
    </location>
</feature>
<feature type="compositionally biased region" description="Acidic residues" evidence="11">
    <location>
        <begin position="239"/>
        <end position="248"/>
    </location>
</feature>
<feature type="compositionally biased region" description="Low complexity" evidence="11">
    <location>
        <begin position="971"/>
        <end position="988"/>
    </location>
</feature>
<dbReference type="PROSITE" id="PS50011">
    <property type="entry name" value="PROTEIN_KINASE_DOM"/>
    <property type="match status" value="1"/>
</dbReference>
<dbReference type="Proteomes" id="UP000568158">
    <property type="component" value="Unassembled WGS sequence"/>
</dbReference>
<dbReference type="InterPro" id="IPR000719">
    <property type="entry name" value="Prot_kinase_dom"/>
</dbReference>
<keyword evidence="3" id="KW-0597">Phosphoprotein</keyword>
<dbReference type="Gene3D" id="3.30.200.20">
    <property type="entry name" value="Phosphorylase Kinase, domain 1"/>
    <property type="match status" value="2"/>
</dbReference>
<dbReference type="EMBL" id="JABCYN010000011">
    <property type="protein sequence ID" value="KAF6014998.1"/>
    <property type="molecule type" value="Genomic_DNA"/>
</dbReference>
<dbReference type="InterPro" id="IPR001789">
    <property type="entry name" value="Sig_transdc_resp-reg_receiver"/>
</dbReference>
<feature type="compositionally biased region" description="Basic residues" evidence="11">
    <location>
        <begin position="1522"/>
        <end position="1532"/>
    </location>
</feature>
<feature type="compositionally biased region" description="Low complexity" evidence="11">
    <location>
        <begin position="34"/>
        <end position="49"/>
    </location>
</feature>
<dbReference type="InterPro" id="IPR011006">
    <property type="entry name" value="CheY-like_superfamily"/>
</dbReference>
<feature type="compositionally biased region" description="Low complexity" evidence="11">
    <location>
        <begin position="58"/>
        <end position="67"/>
    </location>
</feature>
<dbReference type="FunFam" id="1.10.510.10:FF:000340">
    <property type="entry name" value="Serine threonine protein kinase"/>
    <property type="match status" value="1"/>
</dbReference>
<dbReference type="InterPro" id="IPR011009">
    <property type="entry name" value="Kinase-like_dom_sf"/>
</dbReference>
<organism evidence="14 15">
    <name type="scientific">Dekkera bruxellensis</name>
    <name type="common">Brettanomyces custersii</name>
    <dbReference type="NCBI Taxonomy" id="5007"/>
    <lineage>
        <taxon>Eukaryota</taxon>
        <taxon>Fungi</taxon>
        <taxon>Dikarya</taxon>
        <taxon>Ascomycota</taxon>
        <taxon>Saccharomycotina</taxon>
        <taxon>Pichiomycetes</taxon>
        <taxon>Pichiales</taxon>
        <taxon>Pichiaceae</taxon>
        <taxon>Brettanomyces</taxon>
    </lineage>
</organism>
<evidence type="ECO:0000256" key="2">
    <source>
        <dbReference type="ARBA" id="ARBA00022527"/>
    </source>
</evidence>
<evidence type="ECO:0000256" key="6">
    <source>
        <dbReference type="ARBA" id="ARBA00022777"/>
    </source>
</evidence>
<feature type="compositionally biased region" description="Low complexity" evidence="11">
    <location>
        <begin position="727"/>
        <end position="744"/>
    </location>
</feature>
<keyword evidence="4" id="KW-0808">Transferase</keyword>
<dbReference type="PROSITE" id="PS00108">
    <property type="entry name" value="PROTEIN_KINASE_ST"/>
    <property type="match status" value="1"/>
</dbReference>
<feature type="region of interest" description="Disordered" evidence="11">
    <location>
        <begin position="1259"/>
        <end position="1284"/>
    </location>
</feature>